<dbReference type="HOGENOM" id="CLU_2180062_0_0_0"/>
<protein>
    <recommendedName>
        <fullName evidence="5">Lipoprotein</fullName>
    </recommendedName>
</protein>
<feature type="signal peptide" evidence="2">
    <location>
        <begin position="1"/>
        <end position="21"/>
    </location>
</feature>
<dbReference type="PROSITE" id="PS51257">
    <property type="entry name" value="PROKAR_LIPOPROTEIN"/>
    <property type="match status" value="1"/>
</dbReference>
<dbReference type="InParanoid" id="W0RGG8"/>
<dbReference type="Proteomes" id="UP000019151">
    <property type="component" value="Chromosome"/>
</dbReference>
<proteinExistence type="predicted"/>
<dbReference type="RefSeq" id="WP_025411029.1">
    <property type="nucleotide sequence ID" value="NZ_CP007128.1"/>
</dbReference>
<evidence type="ECO:0000256" key="2">
    <source>
        <dbReference type="SAM" id="SignalP"/>
    </source>
</evidence>
<gene>
    <name evidence="3" type="ORF">J421_1995</name>
</gene>
<sequence length="109" mass="10776">MRTHLSHAGRAMLAAALLAVAAACGRSANQSADSAAPADTNRLAPSVGSQKPVMDSAVAAGKSTIDSLKQAGETPASGIAKGIQPAARASANDSSPKAHELHAKPTNVP</sequence>
<name>W0RGG8_9BACT</name>
<keyword evidence="4" id="KW-1185">Reference proteome</keyword>
<evidence type="ECO:0000256" key="1">
    <source>
        <dbReference type="SAM" id="MobiDB-lite"/>
    </source>
</evidence>
<feature type="region of interest" description="Disordered" evidence="1">
    <location>
        <begin position="28"/>
        <end position="109"/>
    </location>
</feature>
<accession>W0RGG8</accession>
<reference evidence="3 4" key="1">
    <citation type="journal article" date="2014" name="Genome Announc.">
        <title>Genome Sequence and Methylome of Soil Bacterium Gemmatirosa kalamazoonensis KBS708T, a Member of the Rarely Cultivated Gemmatimonadetes Phylum.</title>
        <authorList>
            <person name="Debruyn J.M."/>
            <person name="Radosevich M."/>
            <person name="Wommack K.E."/>
            <person name="Polson S.W."/>
            <person name="Hauser L.J."/>
            <person name="Fawaz M.N."/>
            <person name="Korlach J."/>
            <person name="Tsai Y.C."/>
        </authorList>
    </citation>
    <scope>NUCLEOTIDE SEQUENCE [LARGE SCALE GENOMIC DNA]</scope>
    <source>
        <strain evidence="3 4">KBS708</strain>
    </source>
</reference>
<dbReference type="KEGG" id="gba:J421_1995"/>
<keyword evidence="2" id="KW-0732">Signal</keyword>
<dbReference type="EMBL" id="CP007128">
    <property type="protein sequence ID" value="AHG89532.1"/>
    <property type="molecule type" value="Genomic_DNA"/>
</dbReference>
<dbReference type="STRING" id="861299.J421_1995"/>
<dbReference type="AlphaFoldDB" id="W0RGG8"/>
<feature type="chain" id="PRO_5004794081" description="Lipoprotein" evidence="2">
    <location>
        <begin position="22"/>
        <end position="109"/>
    </location>
</feature>
<organism evidence="3 4">
    <name type="scientific">Gemmatirosa kalamazoonensis</name>
    <dbReference type="NCBI Taxonomy" id="861299"/>
    <lineage>
        <taxon>Bacteria</taxon>
        <taxon>Pseudomonadati</taxon>
        <taxon>Gemmatimonadota</taxon>
        <taxon>Gemmatimonadia</taxon>
        <taxon>Gemmatimonadales</taxon>
        <taxon>Gemmatimonadaceae</taxon>
        <taxon>Gemmatirosa</taxon>
    </lineage>
</organism>
<evidence type="ECO:0000313" key="3">
    <source>
        <dbReference type="EMBL" id="AHG89532.1"/>
    </source>
</evidence>
<evidence type="ECO:0000313" key="4">
    <source>
        <dbReference type="Proteomes" id="UP000019151"/>
    </source>
</evidence>
<evidence type="ECO:0008006" key="5">
    <source>
        <dbReference type="Google" id="ProtNLM"/>
    </source>
</evidence>